<feature type="region of interest" description="Disordered" evidence="1">
    <location>
        <begin position="79"/>
        <end position="100"/>
    </location>
</feature>
<sequence>MVWHGVVGYVSANASVVRGLGVCLVLAASSQGLPQAHLFRPAIVPPAIRGFSGPEGAVKNATFGDRRPDLAISRRAHQSAYWERKRPGHPQKGEKHLRLHPHPWVRAKDPGRAVLLSGSQVVFGEQDDSFRRGSGVAYFPAQPTGYGFRVSTQQK</sequence>
<organism evidence="2">
    <name type="scientific">Ixodes ricinus</name>
    <name type="common">Common tick</name>
    <name type="synonym">Acarus ricinus</name>
    <dbReference type="NCBI Taxonomy" id="34613"/>
    <lineage>
        <taxon>Eukaryota</taxon>
        <taxon>Metazoa</taxon>
        <taxon>Ecdysozoa</taxon>
        <taxon>Arthropoda</taxon>
        <taxon>Chelicerata</taxon>
        <taxon>Arachnida</taxon>
        <taxon>Acari</taxon>
        <taxon>Parasitiformes</taxon>
        <taxon>Ixodida</taxon>
        <taxon>Ixodoidea</taxon>
        <taxon>Ixodidae</taxon>
        <taxon>Ixodinae</taxon>
        <taxon>Ixodes</taxon>
    </lineage>
</organism>
<dbReference type="EMBL" id="GIFC01011932">
    <property type="protein sequence ID" value="MXU94015.1"/>
    <property type="molecule type" value="Transcribed_RNA"/>
</dbReference>
<name>A0A6B0UWE1_IXORI</name>
<evidence type="ECO:0000256" key="1">
    <source>
        <dbReference type="SAM" id="MobiDB-lite"/>
    </source>
</evidence>
<protein>
    <submittedName>
        <fullName evidence="2">Putative secreted protein</fullName>
    </submittedName>
</protein>
<proteinExistence type="predicted"/>
<evidence type="ECO:0000313" key="2">
    <source>
        <dbReference type="EMBL" id="MXU94015.1"/>
    </source>
</evidence>
<dbReference type="AlphaFoldDB" id="A0A6B0UWE1"/>
<accession>A0A6B0UWE1</accession>
<reference evidence="2" key="1">
    <citation type="submission" date="2019-12" db="EMBL/GenBank/DDBJ databases">
        <title>An insight into the sialome of adult female Ixodes ricinus ticks feeding for 6 days.</title>
        <authorList>
            <person name="Perner J."/>
            <person name="Ribeiro J.M.C."/>
        </authorList>
    </citation>
    <scope>NUCLEOTIDE SEQUENCE</scope>
    <source>
        <strain evidence="2">Semi-engorged</strain>
        <tissue evidence="2">Salivary glands</tissue>
    </source>
</reference>